<dbReference type="InterPro" id="IPR037883">
    <property type="entry name" value="Knr4/Smi1-like_sf"/>
</dbReference>
<name>A0A5R9FNP7_9ACTN</name>
<comment type="caution">
    <text evidence="2">The sequence shown here is derived from an EMBL/GenBank/DDBJ whole genome shotgun (WGS) entry which is preliminary data.</text>
</comment>
<dbReference type="SUPFAM" id="SSF160631">
    <property type="entry name" value="SMI1/KNR4-like"/>
    <property type="match status" value="1"/>
</dbReference>
<sequence>MSAAETLEAWSRIDAWLARHAPGYRAHLNAPVVAEELRQAERQLGVVFSPDLTAWWSRMNGLAPDARSGAPSYQGHLLPEYNDPYPLAQVLERRALHLEAVGETVPPSLADQLAAWLTRCGEDPAGTLYPDEASAVWLPQWLPLAGDGMGGGLFTDLRPGELHGCVVRFTRTGHAAEPEWTSVAGMLTFVADALSDVAPDNGDLGDGTHIGRWPVPRG</sequence>
<dbReference type="RefSeq" id="WP_138046689.1">
    <property type="nucleotide sequence ID" value="NZ_VBZC01000022.1"/>
</dbReference>
<gene>
    <name evidence="2" type="ORF">FE633_20960</name>
</gene>
<dbReference type="SMART" id="SM00860">
    <property type="entry name" value="SMI1_KNR4"/>
    <property type="match status" value="1"/>
</dbReference>
<dbReference type="EMBL" id="VBZC01000022">
    <property type="protein sequence ID" value="TLS44239.1"/>
    <property type="molecule type" value="Genomic_DNA"/>
</dbReference>
<proteinExistence type="predicted"/>
<accession>A0A5R9FNP7</accession>
<evidence type="ECO:0000259" key="1">
    <source>
        <dbReference type="SMART" id="SM00860"/>
    </source>
</evidence>
<protein>
    <recommendedName>
        <fullName evidence="1">Knr4/Smi1-like domain-containing protein</fullName>
    </recommendedName>
</protein>
<organism evidence="2 3">
    <name type="scientific">Streptomyces montanus</name>
    <dbReference type="NCBI Taxonomy" id="2580423"/>
    <lineage>
        <taxon>Bacteria</taxon>
        <taxon>Bacillati</taxon>
        <taxon>Actinomycetota</taxon>
        <taxon>Actinomycetes</taxon>
        <taxon>Kitasatosporales</taxon>
        <taxon>Streptomycetaceae</taxon>
        <taxon>Streptomyces</taxon>
    </lineage>
</organism>
<feature type="domain" description="Knr4/Smi1-like" evidence="1">
    <location>
        <begin position="31"/>
        <end position="192"/>
    </location>
</feature>
<dbReference type="InterPro" id="IPR018958">
    <property type="entry name" value="Knr4/Smi1-like_dom"/>
</dbReference>
<dbReference type="Proteomes" id="UP000305906">
    <property type="component" value="Unassembled WGS sequence"/>
</dbReference>
<reference evidence="2 3" key="1">
    <citation type="submission" date="2019-05" db="EMBL/GenBank/DDBJ databases">
        <title>Streptomyces sp. NEAU-C151, a novel actinomycete isolated from soil.</title>
        <authorList>
            <person name="Han L."/>
            <person name="Jiang H."/>
        </authorList>
    </citation>
    <scope>NUCLEOTIDE SEQUENCE [LARGE SCALE GENOMIC DNA]</scope>
    <source>
        <strain evidence="2 3">NEAU-C151</strain>
    </source>
</reference>
<evidence type="ECO:0000313" key="2">
    <source>
        <dbReference type="EMBL" id="TLS44239.1"/>
    </source>
</evidence>
<dbReference type="AlphaFoldDB" id="A0A5R9FNP7"/>
<dbReference type="Pfam" id="PF09346">
    <property type="entry name" value="SMI1_KNR4"/>
    <property type="match status" value="1"/>
</dbReference>
<keyword evidence="3" id="KW-1185">Reference proteome</keyword>
<evidence type="ECO:0000313" key="3">
    <source>
        <dbReference type="Proteomes" id="UP000305906"/>
    </source>
</evidence>